<evidence type="ECO:0000256" key="1">
    <source>
        <dbReference type="ARBA" id="ARBA00022741"/>
    </source>
</evidence>
<dbReference type="GO" id="GO:0003924">
    <property type="term" value="F:GTPase activity"/>
    <property type="evidence" value="ECO:0007669"/>
    <property type="project" value="InterPro"/>
</dbReference>
<keyword evidence="2" id="KW-0342">GTP-binding</keyword>
<evidence type="ECO:0000313" key="4">
    <source>
        <dbReference type="EMBL" id="TKR71894.1"/>
    </source>
</evidence>
<dbReference type="AlphaFoldDB" id="A0A4U5MQM1"/>
<dbReference type="GO" id="GO:0005525">
    <property type="term" value="F:GTP binding"/>
    <property type="evidence" value="ECO:0007669"/>
    <property type="project" value="UniProtKB-KW"/>
</dbReference>
<dbReference type="InterPro" id="IPR027417">
    <property type="entry name" value="P-loop_NTPase"/>
</dbReference>
<dbReference type="SMART" id="SM00174">
    <property type="entry name" value="RHO"/>
    <property type="match status" value="1"/>
</dbReference>
<comment type="caution">
    <text evidence="4">The sequence shown here is derived from an EMBL/GenBank/DDBJ whole genome shotgun (WGS) entry which is preliminary data.</text>
</comment>
<dbReference type="EMBL" id="AZBU02000006">
    <property type="protein sequence ID" value="TKR71894.1"/>
    <property type="molecule type" value="Genomic_DNA"/>
</dbReference>
<evidence type="ECO:0000256" key="3">
    <source>
        <dbReference type="SAM" id="MobiDB-lite"/>
    </source>
</evidence>
<dbReference type="OrthoDB" id="6232500at2759"/>
<proteinExistence type="predicted"/>
<dbReference type="PROSITE" id="PS51421">
    <property type="entry name" value="RAS"/>
    <property type="match status" value="1"/>
</dbReference>
<dbReference type="SMART" id="SM00173">
    <property type="entry name" value="RAS"/>
    <property type="match status" value="1"/>
</dbReference>
<sequence length="337" mass="38483">MAAAFMITIVEHASWSDRIVPFSFIKDSTRTLRTVDHSSTTDRDSIRNTVLTTKMSVNSLTEDNVKQKTEPRTDCLFSFALTSSILGATIIYDVELNQGRYLNRNFLMDLYMAFATYRHIDKKWVFLDDMAVIDSSSAYAYTLKLLVLGDGCVGKSNVVLRLTEDRFDETLKFTIGLDFKGKDFVVNRERIRARILDTAGQERFHSMTPSTYRNLNGVAIVFSVTNMASYSHVQNWLERITDQVEEDIPIILLGNMNDRKGDREVSHQDGKLLAQQLNLQYFEVSAKTGKNVHKAFQYLVTMAYLREKRQPPIEGHVGTLKLTNPDDQKSKMKCCNV</sequence>
<reference evidence="4 5" key="1">
    <citation type="journal article" date="2015" name="Genome Biol.">
        <title>Comparative genomics of Steinernema reveals deeply conserved gene regulatory networks.</title>
        <authorList>
            <person name="Dillman A.R."/>
            <person name="Macchietto M."/>
            <person name="Porter C.F."/>
            <person name="Rogers A."/>
            <person name="Williams B."/>
            <person name="Antoshechkin I."/>
            <person name="Lee M.M."/>
            <person name="Goodwin Z."/>
            <person name="Lu X."/>
            <person name="Lewis E.E."/>
            <person name="Goodrich-Blair H."/>
            <person name="Stock S.P."/>
            <person name="Adams B.J."/>
            <person name="Sternberg P.W."/>
            <person name="Mortazavi A."/>
        </authorList>
    </citation>
    <scope>NUCLEOTIDE SEQUENCE [LARGE SCALE GENOMIC DNA]</scope>
    <source>
        <strain evidence="4 5">ALL</strain>
    </source>
</reference>
<organism evidence="4 5">
    <name type="scientific">Steinernema carpocapsae</name>
    <name type="common">Entomopathogenic nematode</name>
    <dbReference type="NCBI Taxonomy" id="34508"/>
    <lineage>
        <taxon>Eukaryota</taxon>
        <taxon>Metazoa</taxon>
        <taxon>Ecdysozoa</taxon>
        <taxon>Nematoda</taxon>
        <taxon>Chromadorea</taxon>
        <taxon>Rhabditida</taxon>
        <taxon>Tylenchina</taxon>
        <taxon>Panagrolaimomorpha</taxon>
        <taxon>Strongyloidoidea</taxon>
        <taxon>Steinernematidae</taxon>
        <taxon>Steinernema</taxon>
    </lineage>
</organism>
<protein>
    <submittedName>
        <fullName evidence="4">Uncharacterized protein</fullName>
    </submittedName>
</protein>
<reference evidence="4 5" key="2">
    <citation type="journal article" date="2019" name="G3 (Bethesda)">
        <title>Hybrid Assembly of the Genome of the Entomopathogenic Nematode Steinernema carpocapsae Identifies the X-Chromosome.</title>
        <authorList>
            <person name="Serra L."/>
            <person name="Macchietto M."/>
            <person name="Macias-Munoz A."/>
            <person name="McGill C.J."/>
            <person name="Rodriguez I.M."/>
            <person name="Rodriguez B."/>
            <person name="Murad R."/>
            <person name="Mortazavi A."/>
        </authorList>
    </citation>
    <scope>NUCLEOTIDE SEQUENCE [LARGE SCALE GENOMIC DNA]</scope>
    <source>
        <strain evidence="4 5">ALL</strain>
    </source>
</reference>
<dbReference type="CDD" id="cd00154">
    <property type="entry name" value="Rab"/>
    <property type="match status" value="1"/>
</dbReference>
<dbReference type="Gene3D" id="3.40.50.300">
    <property type="entry name" value="P-loop containing nucleotide triphosphate hydrolases"/>
    <property type="match status" value="1"/>
</dbReference>
<dbReference type="NCBIfam" id="TIGR00231">
    <property type="entry name" value="small_GTP"/>
    <property type="match status" value="1"/>
</dbReference>
<dbReference type="FunFam" id="3.40.50.300:FF:001329">
    <property type="entry name" value="Small GTP-binding protein, putative"/>
    <property type="match status" value="1"/>
</dbReference>
<keyword evidence="1" id="KW-0547">Nucleotide-binding</keyword>
<keyword evidence="5" id="KW-1185">Reference proteome</keyword>
<dbReference type="SMART" id="SM00175">
    <property type="entry name" value="RAB"/>
    <property type="match status" value="1"/>
</dbReference>
<dbReference type="SUPFAM" id="SSF52540">
    <property type="entry name" value="P-loop containing nucleoside triphosphate hydrolases"/>
    <property type="match status" value="1"/>
</dbReference>
<gene>
    <name evidence="4" type="ORF">L596_019426</name>
</gene>
<dbReference type="PROSITE" id="PS51419">
    <property type="entry name" value="RAB"/>
    <property type="match status" value="1"/>
</dbReference>
<name>A0A4U5MQM1_STECR</name>
<dbReference type="InterPro" id="IPR050227">
    <property type="entry name" value="Rab"/>
</dbReference>
<dbReference type="PANTHER" id="PTHR47977">
    <property type="entry name" value="RAS-RELATED PROTEIN RAB"/>
    <property type="match status" value="1"/>
</dbReference>
<evidence type="ECO:0000313" key="5">
    <source>
        <dbReference type="Proteomes" id="UP000298663"/>
    </source>
</evidence>
<dbReference type="Pfam" id="PF00071">
    <property type="entry name" value="Ras"/>
    <property type="match status" value="1"/>
</dbReference>
<feature type="region of interest" description="Disordered" evidence="3">
    <location>
        <begin position="316"/>
        <end position="337"/>
    </location>
</feature>
<accession>A0A4U5MQM1</accession>
<dbReference type="SMART" id="SM00176">
    <property type="entry name" value="RAN"/>
    <property type="match status" value="1"/>
</dbReference>
<dbReference type="PRINTS" id="PR00449">
    <property type="entry name" value="RASTRNSFRMNG"/>
</dbReference>
<dbReference type="Proteomes" id="UP000298663">
    <property type="component" value="Unassembled WGS sequence"/>
</dbReference>
<dbReference type="InterPro" id="IPR005225">
    <property type="entry name" value="Small_GTP-bd"/>
</dbReference>
<dbReference type="STRING" id="34508.A0A4U5MQM1"/>
<evidence type="ECO:0000256" key="2">
    <source>
        <dbReference type="ARBA" id="ARBA00023134"/>
    </source>
</evidence>
<dbReference type="InterPro" id="IPR001806">
    <property type="entry name" value="Small_GTPase"/>
</dbReference>